<dbReference type="InterPro" id="IPR000232">
    <property type="entry name" value="HSF_DNA-bd"/>
</dbReference>
<dbReference type="SMART" id="SM00415">
    <property type="entry name" value="HSF"/>
    <property type="match status" value="1"/>
</dbReference>
<evidence type="ECO:0000256" key="2">
    <source>
        <dbReference type="RuleBase" id="RU004020"/>
    </source>
</evidence>
<name>A0A8S1UC68_9CILI</name>
<comment type="similarity">
    <text evidence="2">Belongs to the HSF family.</text>
</comment>
<dbReference type="PANTHER" id="PTHR10015:SF206">
    <property type="entry name" value="HSF-TYPE DNA-BINDING DOMAIN-CONTAINING PROTEIN"/>
    <property type="match status" value="1"/>
</dbReference>
<evidence type="ECO:0000259" key="5">
    <source>
        <dbReference type="SMART" id="SM00415"/>
    </source>
</evidence>
<dbReference type="PANTHER" id="PTHR10015">
    <property type="entry name" value="HEAT SHOCK TRANSCRIPTION FACTOR"/>
    <property type="match status" value="1"/>
</dbReference>
<dbReference type="Pfam" id="PF00447">
    <property type="entry name" value="HSF_DNA-bind"/>
    <property type="match status" value="1"/>
</dbReference>
<dbReference type="OrthoDB" id="60033at2759"/>
<dbReference type="EMBL" id="CAJJDO010000034">
    <property type="protein sequence ID" value="CAD8160216.1"/>
    <property type="molecule type" value="Genomic_DNA"/>
</dbReference>
<evidence type="ECO:0000313" key="6">
    <source>
        <dbReference type="EMBL" id="CAD8160216.1"/>
    </source>
</evidence>
<feature type="coiled-coil region" evidence="3">
    <location>
        <begin position="122"/>
        <end position="149"/>
    </location>
</feature>
<dbReference type="FunFam" id="1.10.10.10:FF:000334">
    <property type="entry name" value="Heat shock factor protein 2"/>
    <property type="match status" value="1"/>
</dbReference>
<organism evidence="6 7">
    <name type="scientific">Paramecium pentaurelia</name>
    <dbReference type="NCBI Taxonomy" id="43138"/>
    <lineage>
        <taxon>Eukaryota</taxon>
        <taxon>Sar</taxon>
        <taxon>Alveolata</taxon>
        <taxon>Ciliophora</taxon>
        <taxon>Intramacronucleata</taxon>
        <taxon>Oligohymenophorea</taxon>
        <taxon>Peniculida</taxon>
        <taxon>Parameciidae</taxon>
        <taxon>Paramecium</taxon>
    </lineage>
</organism>
<evidence type="ECO:0000256" key="3">
    <source>
        <dbReference type="SAM" id="Coils"/>
    </source>
</evidence>
<accession>A0A8S1UC68</accession>
<feature type="domain" description="HSF-type DNA-binding" evidence="5">
    <location>
        <begin position="15"/>
        <end position="110"/>
    </location>
</feature>
<protein>
    <recommendedName>
        <fullName evidence="5">HSF-type DNA-binding domain-containing protein</fullName>
    </recommendedName>
</protein>
<feature type="region of interest" description="Disordered" evidence="4">
    <location>
        <begin position="307"/>
        <end position="337"/>
    </location>
</feature>
<dbReference type="GO" id="GO:0043565">
    <property type="term" value="F:sequence-specific DNA binding"/>
    <property type="evidence" value="ECO:0007669"/>
    <property type="project" value="InterPro"/>
</dbReference>
<dbReference type="GO" id="GO:0003700">
    <property type="term" value="F:DNA-binding transcription factor activity"/>
    <property type="evidence" value="ECO:0007669"/>
    <property type="project" value="InterPro"/>
</dbReference>
<comment type="caution">
    <text evidence="6">The sequence shown here is derived from an EMBL/GenBank/DDBJ whole genome shotgun (WGS) entry which is preliminary data.</text>
</comment>
<evidence type="ECO:0000313" key="7">
    <source>
        <dbReference type="Proteomes" id="UP000689195"/>
    </source>
</evidence>
<dbReference type="Proteomes" id="UP000689195">
    <property type="component" value="Unassembled WGS sequence"/>
</dbReference>
<keyword evidence="1" id="KW-0238">DNA-binding</keyword>
<evidence type="ECO:0000256" key="1">
    <source>
        <dbReference type="ARBA" id="ARBA00023125"/>
    </source>
</evidence>
<evidence type="ECO:0000256" key="4">
    <source>
        <dbReference type="SAM" id="MobiDB-lite"/>
    </source>
</evidence>
<dbReference type="AlphaFoldDB" id="A0A8S1UC68"/>
<sequence>MSNQDINELPALKVNVPSFLLKTYEILENPSLSHIITWNQEGNSFIVLNSHELASKVLANYFKHKNYPSFLRQLNMYSFKKTKNNYGQSEFRHKWFRRGLKSMLQYIRRRNQEDSENKIEIKNTNNQEIDNYKQEHDEMKKLVREIQTNQVQMEVDFSASMEQNASANRSSQSILLCLNQMQQQFNKKFDNLSLLLAKIGSYIPNLIYQMGDIYKNSFDEPSPSRLEHNYIVPYNEINNQYSNIGSPYHQYSCNSPINFLLSKQNQQFQDYCFQFDPSIFSFNRQNYQQQQLALPAPAINSYLPSNNYSLQSSSQNSPYRIPSPCHTSSTDSKNPERGQHLFEQQQFNFYQQA</sequence>
<keyword evidence="7" id="KW-1185">Reference proteome</keyword>
<proteinExistence type="inferred from homology"/>
<keyword evidence="3" id="KW-0175">Coiled coil</keyword>
<gene>
    <name evidence="6" type="ORF">PPENT_87.1.T0340225</name>
</gene>
<reference evidence="6" key="1">
    <citation type="submission" date="2021-01" db="EMBL/GenBank/DDBJ databases">
        <authorList>
            <consortium name="Genoscope - CEA"/>
            <person name="William W."/>
        </authorList>
    </citation>
    <scope>NUCLEOTIDE SEQUENCE</scope>
</reference>
<feature type="compositionally biased region" description="Low complexity" evidence="4">
    <location>
        <begin position="307"/>
        <end position="318"/>
    </location>
</feature>